<keyword evidence="2" id="KW-1133">Transmembrane helix</keyword>
<feature type="region of interest" description="Disordered" evidence="1">
    <location>
        <begin position="61"/>
        <end position="80"/>
    </location>
</feature>
<name>A0A1E7FWW1_9STRA</name>
<dbReference type="OrthoDB" id="42690at2759"/>
<accession>A0A1E7FWW1</accession>
<dbReference type="Gene3D" id="3.40.50.720">
    <property type="entry name" value="NAD(P)-binding Rossmann-like Domain"/>
    <property type="match status" value="1"/>
</dbReference>
<evidence type="ECO:0000313" key="3">
    <source>
        <dbReference type="EMBL" id="OEU22642.1"/>
    </source>
</evidence>
<feature type="region of interest" description="Disordered" evidence="1">
    <location>
        <begin position="479"/>
        <end position="517"/>
    </location>
</feature>
<feature type="transmembrane region" description="Helical" evidence="2">
    <location>
        <begin position="581"/>
        <end position="603"/>
    </location>
</feature>
<dbReference type="PANTHER" id="PTHR15020">
    <property type="entry name" value="FLAVIN REDUCTASE-RELATED"/>
    <property type="match status" value="1"/>
</dbReference>
<gene>
    <name evidence="3" type="ORF">FRACYDRAFT_232800</name>
</gene>
<feature type="transmembrane region" description="Helical" evidence="2">
    <location>
        <begin position="539"/>
        <end position="561"/>
    </location>
</feature>
<feature type="compositionally biased region" description="Basic and acidic residues" evidence="1">
    <location>
        <begin position="480"/>
        <end position="490"/>
    </location>
</feature>
<dbReference type="AlphaFoldDB" id="A0A1E7FWW1"/>
<feature type="compositionally biased region" description="Low complexity" evidence="1">
    <location>
        <begin position="66"/>
        <end position="77"/>
    </location>
</feature>
<sequence>MYAFPTSTSTVFTSSILVSVLIIMLVLLFPDKCDAFHTLSSSASRYDKMKLNMDMGMEMEAAPEGQQPQRQRQTRPTIGRSPITETAFDRMGPKSIPEKPKILVLGASGRNGRNVVRQLLDMKLDMTVVAFVRDYDKAIRVLYDDVLLVAGGGAANNQMNPKLQIVEGNLIPPEELPGFVQDDTEDERVWKETAESTSSFYKTKVEDYDNRELIPDVNESLEEAIRDCTTIISCVGSIRRTHIWHDILARPFVRLLKADVSSWCRDGSHPYYVHYVSTRKVLGYAEREQVRREAAAITVAEAEGIDVNEIHVPRIRFIRISDLSVVYKPWDIVPVIANTVHSLVFRYQEMAERVLEESTMVETVILRPGDLVDEERDINTTSVQVCSSGRVPSPALMGREDVATLAVAAATFMTQNKTDDSNTNDNTGAGGTSRTNEPLHYTFGCRWVGQTLDSYPPQGHKRDGVTDCALAFRRSLRTIHRNERETERRNERRKNKNKRRAGDDDTSRLELPSSSLSSSSDMIVRMADKLEKRRRRPKPYGICVAVPVYLFLILLCKMVLAPSLQYIPGGKEWIIPCLNRIHTWINLGFSSLIRQFLLILPWISRRKLAYIRF</sequence>
<dbReference type="Proteomes" id="UP000095751">
    <property type="component" value="Unassembled WGS sequence"/>
</dbReference>
<dbReference type="SUPFAM" id="SSF51735">
    <property type="entry name" value="NAD(P)-binding Rossmann-fold domains"/>
    <property type="match status" value="1"/>
</dbReference>
<evidence type="ECO:0008006" key="5">
    <source>
        <dbReference type="Google" id="ProtNLM"/>
    </source>
</evidence>
<evidence type="ECO:0000256" key="1">
    <source>
        <dbReference type="SAM" id="MobiDB-lite"/>
    </source>
</evidence>
<keyword evidence="2" id="KW-0472">Membrane</keyword>
<proteinExistence type="predicted"/>
<dbReference type="InterPro" id="IPR036291">
    <property type="entry name" value="NAD(P)-bd_dom_sf"/>
</dbReference>
<feature type="transmembrane region" description="Helical" evidence="2">
    <location>
        <begin position="12"/>
        <end position="29"/>
    </location>
</feature>
<dbReference type="PANTHER" id="PTHR15020:SF11">
    <property type="entry name" value="OS06G0360300 PROTEIN"/>
    <property type="match status" value="1"/>
</dbReference>
<keyword evidence="4" id="KW-1185">Reference proteome</keyword>
<keyword evidence="2" id="KW-0812">Transmembrane</keyword>
<evidence type="ECO:0000256" key="2">
    <source>
        <dbReference type="SAM" id="Phobius"/>
    </source>
</evidence>
<feature type="region of interest" description="Disordered" evidence="1">
    <location>
        <begin position="416"/>
        <end position="436"/>
    </location>
</feature>
<dbReference type="InParanoid" id="A0A1E7FWW1"/>
<organism evidence="3 4">
    <name type="scientific">Fragilariopsis cylindrus CCMP1102</name>
    <dbReference type="NCBI Taxonomy" id="635003"/>
    <lineage>
        <taxon>Eukaryota</taxon>
        <taxon>Sar</taxon>
        <taxon>Stramenopiles</taxon>
        <taxon>Ochrophyta</taxon>
        <taxon>Bacillariophyta</taxon>
        <taxon>Bacillariophyceae</taxon>
        <taxon>Bacillariophycidae</taxon>
        <taxon>Bacillariales</taxon>
        <taxon>Bacillariaceae</taxon>
        <taxon>Fragilariopsis</taxon>
    </lineage>
</organism>
<protein>
    <recommendedName>
        <fullName evidence="5">NAD(P)-binding domain-containing protein</fullName>
    </recommendedName>
</protein>
<evidence type="ECO:0000313" key="4">
    <source>
        <dbReference type="Proteomes" id="UP000095751"/>
    </source>
</evidence>
<dbReference type="KEGG" id="fcy:FRACYDRAFT_232800"/>
<reference evidence="3 4" key="1">
    <citation type="submission" date="2016-09" db="EMBL/GenBank/DDBJ databases">
        <title>Extensive genetic diversity and differential bi-allelic expression allows diatom success in the polar Southern Ocean.</title>
        <authorList>
            <consortium name="DOE Joint Genome Institute"/>
            <person name="Mock T."/>
            <person name="Otillar R.P."/>
            <person name="Strauss J."/>
            <person name="Dupont C."/>
            <person name="Frickenhaus S."/>
            <person name="Maumus F."/>
            <person name="Mcmullan M."/>
            <person name="Sanges R."/>
            <person name="Schmutz J."/>
            <person name="Toseland A."/>
            <person name="Valas R."/>
            <person name="Veluchamy A."/>
            <person name="Ward B.J."/>
            <person name="Allen A."/>
            <person name="Barry K."/>
            <person name="Falciatore A."/>
            <person name="Ferrante M."/>
            <person name="Fortunato A.E."/>
            <person name="Gloeckner G."/>
            <person name="Gruber A."/>
            <person name="Hipkin R."/>
            <person name="Janech M."/>
            <person name="Kroth P."/>
            <person name="Leese F."/>
            <person name="Lindquist E."/>
            <person name="Lyon B.R."/>
            <person name="Martin J."/>
            <person name="Mayer C."/>
            <person name="Parker M."/>
            <person name="Quesneville H."/>
            <person name="Raymond J."/>
            <person name="Uhlig C."/>
            <person name="Valentin K.U."/>
            <person name="Worden A.Z."/>
            <person name="Armbrust E.V."/>
            <person name="Bowler C."/>
            <person name="Green B."/>
            <person name="Moulton V."/>
            <person name="Van Oosterhout C."/>
            <person name="Grigoriev I."/>
        </authorList>
    </citation>
    <scope>NUCLEOTIDE SEQUENCE [LARGE SCALE GENOMIC DNA]</scope>
    <source>
        <strain evidence="3 4">CCMP1102</strain>
    </source>
</reference>
<dbReference type="EMBL" id="KV784353">
    <property type="protein sequence ID" value="OEU22642.1"/>
    <property type="molecule type" value="Genomic_DNA"/>
</dbReference>